<keyword evidence="3" id="KW-0812">Transmembrane</keyword>
<keyword evidence="2" id="KW-0433">Leucine-rich repeat</keyword>
<dbReference type="SUPFAM" id="SSF52058">
    <property type="entry name" value="L domain-like"/>
    <property type="match status" value="1"/>
</dbReference>
<dbReference type="InterPro" id="IPR055414">
    <property type="entry name" value="LRR_R13L4/SHOC2-like"/>
</dbReference>
<keyword evidence="4 9" id="KW-0732">Signal</keyword>
<dbReference type="EMBL" id="BJWL01000131">
    <property type="protein sequence ID" value="GFS30807.1"/>
    <property type="molecule type" value="Genomic_DNA"/>
</dbReference>
<evidence type="ECO:0000256" key="2">
    <source>
        <dbReference type="ARBA" id="ARBA00022614"/>
    </source>
</evidence>
<dbReference type="Proteomes" id="UP000585474">
    <property type="component" value="Unassembled WGS sequence"/>
</dbReference>
<evidence type="ECO:0000313" key="12">
    <source>
        <dbReference type="EMBL" id="GFS30807.1"/>
    </source>
</evidence>
<evidence type="ECO:0000256" key="6">
    <source>
        <dbReference type="ARBA" id="ARBA00022989"/>
    </source>
</evidence>
<keyword evidence="13" id="KW-1185">Reference proteome</keyword>
<evidence type="ECO:0000256" key="8">
    <source>
        <dbReference type="ARBA" id="ARBA00023180"/>
    </source>
</evidence>
<proteinExistence type="predicted"/>
<evidence type="ECO:0000256" key="5">
    <source>
        <dbReference type="ARBA" id="ARBA00022737"/>
    </source>
</evidence>
<evidence type="ECO:0000259" key="11">
    <source>
        <dbReference type="Pfam" id="PF23598"/>
    </source>
</evidence>
<dbReference type="PANTHER" id="PTHR48063">
    <property type="entry name" value="LRR RECEPTOR-LIKE KINASE"/>
    <property type="match status" value="1"/>
</dbReference>
<comment type="subcellular location">
    <subcellularLocation>
        <location evidence="1">Membrane</location>
        <topology evidence="1">Single-pass type I membrane protein</topology>
    </subcellularLocation>
</comment>
<evidence type="ECO:0000256" key="9">
    <source>
        <dbReference type="SAM" id="SignalP"/>
    </source>
</evidence>
<feature type="domain" description="Leucine-rich repeat-containing N-terminal plant-type" evidence="10">
    <location>
        <begin position="42"/>
        <end position="78"/>
    </location>
</feature>
<dbReference type="Gene3D" id="3.80.10.10">
    <property type="entry name" value="Ribonuclease Inhibitor"/>
    <property type="match status" value="1"/>
</dbReference>
<evidence type="ECO:0000259" key="10">
    <source>
        <dbReference type="Pfam" id="PF08263"/>
    </source>
</evidence>
<feature type="chain" id="PRO_5029701951" description="Leucine-rich repeat (LRR) family protein" evidence="9">
    <location>
        <begin position="25"/>
        <end position="305"/>
    </location>
</feature>
<reference evidence="13" key="1">
    <citation type="submission" date="2019-07" db="EMBL/GenBank/DDBJ databases">
        <title>De Novo Assembly of kiwifruit Actinidia rufa.</title>
        <authorList>
            <person name="Sugita-Konishi S."/>
            <person name="Sato K."/>
            <person name="Mori E."/>
            <person name="Abe Y."/>
            <person name="Kisaki G."/>
            <person name="Hamano K."/>
            <person name="Suezawa K."/>
            <person name="Otani M."/>
            <person name="Fukuda T."/>
            <person name="Manabe T."/>
            <person name="Gomi K."/>
            <person name="Tabuchi M."/>
            <person name="Akimitsu K."/>
            <person name="Kataoka I."/>
        </authorList>
    </citation>
    <scope>NUCLEOTIDE SEQUENCE [LARGE SCALE GENOMIC DNA]</scope>
    <source>
        <strain evidence="13">cv. Fuchu</strain>
    </source>
</reference>
<dbReference type="PANTHER" id="PTHR48063:SF81">
    <property type="entry name" value="LEUCINE-RICH REPEAT-CONTAINING N-TERMINAL PLANT-TYPE DOMAIN-CONTAINING PROTEIN"/>
    <property type="match status" value="1"/>
</dbReference>
<evidence type="ECO:0000256" key="4">
    <source>
        <dbReference type="ARBA" id="ARBA00022729"/>
    </source>
</evidence>
<accession>A0A7J0DBM6</accession>
<evidence type="ECO:0000313" key="13">
    <source>
        <dbReference type="Proteomes" id="UP000585474"/>
    </source>
</evidence>
<dbReference type="InterPro" id="IPR013210">
    <property type="entry name" value="LRR_N_plant-typ"/>
</dbReference>
<organism evidence="12 13">
    <name type="scientific">Actinidia rufa</name>
    <dbReference type="NCBI Taxonomy" id="165716"/>
    <lineage>
        <taxon>Eukaryota</taxon>
        <taxon>Viridiplantae</taxon>
        <taxon>Streptophyta</taxon>
        <taxon>Embryophyta</taxon>
        <taxon>Tracheophyta</taxon>
        <taxon>Spermatophyta</taxon>
        <taxon>Magnoliopsida</taxon>
        <taxon>eudicotyledons</taxon>
        <taxon>Gunneridae</taxon>
        <taxon>Pentapetalae</taxon>
        <taxon>asterids</taxon>
        <taxon>Ericales</taxon>
        <taxon>Actinidiaceae</taxon>
        <taxon>Actinidia</taxon>
    </lineage>
</organism>
<dbReference type="Pfam" id="PF08263">
    <property type="entry name" value="LRRNT_2"/>
    <property type="match status" value="1"/>
</dbReference>
<keyword evidence="8" id="KW-0325">Glycoprotein</keyword>
<gene>
    <name evidence="12" type="ORF">Acr_00g0014220</name>
</gene>
<evidence type="ECO:0000256" key="3">
    <source>
        <dbReference type="ARBA" id="ARBA00022692"/>
    </source>
</evidence>
<dbReference type="InterPro" id="IPR046956">
    <property type="entry name" value="RLP23-like"/>
</dbReference>
<dbReference type="AlphaFoldDB" id="A0A7J0DBM6"/>
<comment type="caution">
    <text evidence="12">The sequence shown here is derived from an EMBL/GenBank/DDBJ whole genome shotgun (WGS) entry which is preliminary data.</text>
</comment>
<sequence length="305" mass="33638">MGLQNGSLQLLFLVLLSGIFYLETIKLTTCYDNVNNSDCYETEKKALLKFKGGLTDPLGQLSSWVGENCCTWRGVRCNSRTGNVIKLKLRNQFPDSYDSNGIAGGLGGGLTEAFSKLCNLQILKLNVNEITGEVNKFIDGLAGCPNSRLETLDLGYNQLAGTLPTTLGDLRDLRHLRLPSNAFKGPIPNSIGNLSVLEELDISQNQMSGSIPQSLGQLSSLIVLELSENPWEGVITEAHFANLSSLRELSMQKGSPNISLVFDIDPHWLPPFKLRTVPTWETLILETINYPETFYLGLEKACHPY</sequence>
<keyword evidence="6" id="KW-1133">Transmembrane helix</keyword>
<keyword evidence="5" id="KW-0677">Repeat</keyword>
<dbReference type="GO" id="GO:0016020">
    <property type="term" value="C:membrane"/>
    <property type="evidence" value="ECO:0007669"/>
    <property type="project" value="UniProtKB-SubCell"/>
</dbReference>
<evidence type="ECO:0008006" key="14">
    <source>
        <dbReference type="Google" id="ProtNLM"/>
    </source>
</evidence>
<evidence type="ECO:0000256" key="7">
    <source>
        <dbReference type="ARBA" id="ARBA00023136"/>
    </source>
</evidence>
<dbReference type="Pfam" id="PF23598">
    <property type="entry name" value="LRR_14"/>
    <property type="match status" value="1"/>
</dbReference>
<feature type="signal peptide" evidence="9">
    <location>
        <begin position="1"/>
        <end position="24"/>
    </location>
</feature>
<protein>
    <recommendedName>
        <fullName evidence="14">Leucine-rich repeat (LRR) family protein</fullName>
    </recommendedName>
</protein>
<dbReference type="InterPro" id="IPR032675">
    <property type="entry name" value="LRR_dom_sf"/>
</dbReference>
<keyword evidence="7" id="KW-0472">Membrane</keyword>
<feature type="domain" description="Disease resistance R13L4/SHOC-2-like LRR" evidence="11">
    <location>
        <begin position="116"/>
        <end position="280"/>
    </location>
</feature>
<name>A0A7J0DBM6_9ERIC</name>
<dbReference type="OrthoDB" id="1060944at2759"/>
<evidence type="ECO:0000256" key="1">
    <source>
        <dbReference type="ARBA" id="ARBA00004479"/>
    </source>
</evidence>
<dbReference type="FunFam" id="3.80.10.10:FF:000400">
    <property type="entry name" value="Nuclear pore complex protein NUP107"/>
    <property type="match status" value="1"/>
</dbReference>